<protein>
    <submittedName>
        <fullName evidence="2">Ricin B lectin (RBL2)</fullName>
    </submittedName>
</protein>
<sequence>MIFIFINTLIAVELTEKGYLYSIGEQKFLSLDFDHIRLLPRHTMPQPFEIEQREGDETWKLKIMPSPRKKKQVIDKDWWTNDHRLISHEATEWESEKFIFSLQPKNLIKIVVKEDCIQTEDKGYVRAMTCNNDDKQLFRWIPDYDRGIVEEFVERHGGVVNLRRGVDQQGNPLYENNYGLIDPSSRRPDSIGRMDDGGIFIPPPRGLRRRNSDFGSSNRSRRKSYDPNCDFISPGGAPGYRGQGSYNNDRNDLYGLRDPRYGGRDPRYGNDSYGLLDPRYGNRNDSYGLLDPRYGNRNDSYGLRDPRYGNRNDSYGLRDPRYGNRNDYYGGGNSYRPSSGQYFPDCSEFPPSYNELFPAQNVRPIYPQNNTFNLPPYGDPNNYNMPRRDVNFENMAKIYPQLKRRPSGSGGKVIYRYKKNKHDISSDCDSSDSSEDYSTKRPNKKHKKYNVYDNGCNTNDHLEDVICSMNSVVF</sequence>
<dbReference type="RefSeq" id="XP_065330820.1">
    <property type="nucleotide sequence ID" value="XM_065474748.1"/>
</dbReference>
<dbReference type="AlphaFoldDB" id="A0AAX4JF91"/>
<dbReference type="GeneID" id="90542509"/>
<feature type="region of interest" description="Disordered" evidence="1">
    <location>
        <begin position="174"/>
        <end position="323"/>
    </location>
</feature>
<feature type="compositionally biased region" description="Basic and acidic residues" evidence="1">
    <location>
        <begin position="184"/>
        <end position="196"/>
    </location>
</feature>
<dbReference type="KEGG" id="vnx:VNE69_10027"/>
<keyword evidence="3" id="KW-1185">Reference proteome</keyword>
<feature type="region of interest" description="Disordered" evidence="1">
    <location>
        <begin position="423"/>
        <end position="448"/>
    </location>
</feature>
<proteinExistence type="predicted"/>
<reference evidence="2" key="1">
    <citation type="journal article" date="2024" name="BMC Genomics">
        <title>Functional annotation of a divergent genome using sequence and structure-based similarity.</title>
        <authorList>
            <person name="Svedberg D."/>
            <person name="Winiger R.R."/>
            <person name="Berg A."/>
            <person name="Sharma H."/>
            <person name="Tellgren-Roth C."/>
            <person name="Debrunner-Vossbrinck B.A."/>
            <person name="Vossbrinck C.R."/>
            <person name="Barandun J."/>
        </authorList>
    </citation>
    <scope>NUCLEOTIDE SEQUENCE</scope>
    <source>
        <strain evidence="2">Illinois isolate</strain>
    </source>
</reference>
<evidence type="ECO:0000313" key="2">
    <source>
        <dbReference type="EMBL" id="WUR04675.1"/>
    </source>
</evidence>
<dbReference type="Proteomes" id="UP001334084">
    <property type="component" value="Chromosome 10"/>
</dbReference>
<organism evidence="2 3">
    <name type="scientific">Vairimorpha necatrix</name>
    <dbReference type="NCBI Taxonomy" id="6039"/>
    <lineage>
        <taxon>Eukaryota</taxon>
        <taxon>Fungi</taxon>
        <taxon>Fungi incertae sedis</taxon>
        <taxon>Microsporidia</taxon>
        <taxon>Nosematidae</taxon>
        <taxon>Vairimorpha</taxon>
    </lineage>
</organism>
<name>A0AAX4JF91_9MICR</name>
<feature type="compositionally biased region" description="Basic and acidic residues" evidence="1">
    <location>
        <begin position="302"/>
        <end position="323"/>
    </location>
</feature>
<evidence type="ECO:0000313" key="3">
    <source>
        <dbReference type="Proteomes" id="UP001334084"/>
    </source>
</evidence>
<dbReference type="EMBL" id="CP142735">
    <property type="protein sequence ID" value="WUR04675.1"/>
    <property type="molecule type" value="Genomic_DNA"/>
</dbReference>
<evidence type="ECO:0000256" key="1">
    <source>
        <dbReference type="SAM" id="MobiDB-lite"/>
    </source>
</evidence>
<feature type="compositionally biased region" description="Basic and acidic residues" evidence="1">
    <location>
        <begin position="249"/>
        <end position="268"/>
    </location>
</feature>
<gene>
    <name evidence="2" type="ORF">VNE69_10027</name>
</gene>
<accession>A0AAX4JF91</accession>